<organism evidence="2 3">
    <name type="scientific">Brassica rapa subsp. trilocularis</name>
    <dbReference type="NCBI Taxonomy" id="1813537"/>
    <lineage>
        <taxon>Eukaryota</taxon>
        <taxon>Viridiplantae</taxon>
        <taxon>Streptophyta</taxon>
        <taxon>Embryophyta</taxon>
        <taxon>Tracheophyta</taxon>
        <taxon>Spermatophyta</taxon>
        <taxon>Magnoliopsida</taxon>
        <taxon>eudicotyledons</taxon>
        <taxon>Gunneridae</taxon>
        <taxon>Pentapetalae</taxon>
        <taxon>rosids</taxon>
        <taxon>malvids</taxon>
        <taxon>Brassicales</taxon>
        <taxon>Brassicaceae</taxon>
        <taxon>Brassiceae</taxon>
        <taxon>Brassica</taxon>
    </lineage>
</organism>
<evidence type="ECO:0000313" key="3">
    <source>
        <dbReference type="Proteomes" id="UP000823674"/>
    </source>
</evidence>
<gene>
    <name evidence="2" type="primary">A06p056350.1_BraROA</name>
    <name evidence="2" type="ORF">IGI04_025245</name>
</gene>
<proteinExistence type="predicted"/>
<protein>
    <submittedName>
        <fullName evidence="2">Uncharacterized protein</fullName>
    </submittedName>
</protein>
<comment type="caution">
    <text evidence="2">The sequence shown here is derived from an EMBL/GenBank/DDBJ whole genome shotgun (WGS) entry which is preliminary data.</text>
</comment>
<keyword evidence="3" id="KW-1185">Reference proteome</keyword>
<feature type="compositionally biased region" description="Basic residues" evidence="1">
    <location>
        <begin position="48"/>
        <end position="62"/>
    </location>
</feature>
<evidence type="ECO:0000256" key="1">
    <source>
        <dbReference type="SAM" id="MobiDB-lite"/>
    </source>
</evidence>
<reference evidence="2 3" key="1">
    <citation type="submission" date="2021-03" db="EMBL/GenBank/DDBJ databases">
        <authorList>
            <person name="King G.J."/>
            <person name="Bancroft I."/>
            <person name="Baten A."/>
            <person name="Bloomfield J."/>
            <person name="Borpatragohain P."/>
            <person name="He Z."/>
            <person name="Irish N."/>
            <person name="Irwin J."/>
            <person name="Liu K."/>
            <person name="Mauleon R.P."/>
            <person name="Moore J."/>
            <person name="Morris R."/>
            <person name="Ostergaard L."/>
            <person name="Wang B."/>
            <person name="Wells R."/>
        </authorList>
    </citation>
    <scope>NUCLEOTIDE SEQUENCE [LARGE SCALE GENOMIC DNA]</scope>
    <source>
        <strain evidence="2">R-o-18</strain>
        <tissue evidence="2">Leaf</tissue>
    </source>
</reference>
<feature type="compositionally biased region" description="Basic and acidic residues" evidence="1">
    <location>
        <begin position="69"/>
        <end position="89"/>
    </location>
</feature>
<evidence type="ECO:0000313" key="2">
    <source>
        <dbReference type="EMBL" id="KAG5395282.1"/>
    </source>
</evidence>
<dbReference type="Proteomes" id="UP000823674">
    <property type="component" value="Chromosome A06"/>
</dbReference>
<feature type="non-terminal residue" evidence="2">
    <location>
        <position position="1"/>
    </location>
</feature>
<sequence length="89" mass="10380">VNALSLSLSLPRDDETPLIKYIRFVGSEDSGLFFGVWRASLTIISFHQHKHSRRRPPPRQRKMTYIDSDLDRKEEKAKDKEGRKNDSLP</sequence>
<feature type="region of interest" description="Disordered" evidence="1">
    <location>
        <begin position="48"/>
        <end position="89"/>
    </location>
</feature>
<accession>A0ABQ7M915</accession>
<dbReference type="EMBL" id="JADBGQ010000006">
    <property type="protein sequence ID" value="KAG5395282.1"/>
    <property type="molecule type" value="Genomic_DNA"/>
</dbReference>
<name>A0ABQ7M915_BRACM</name>